<accession>A0AA38X9I1</accession>
<protein>
    <submittedName>
        <fullName evidence="2">Uncharacterized protein</fullName>
    </submittedName>
</protein>
<comment type="caution">
    <text evidence="2">The sequence shown here is derived from an EMBL/GenBank/DDBJ whole genome shotgun (WGS) entry which is preliminary data.</text>
</comment>
<organism evidence="2 3">
    <name type="scientific">Cladophialophora chaetospira</name>
    <dbReference type="NCBI Taxonomy" id="386627"/>
    <lineage>
        <taxon>Eukaryota</taxon>
        <taxon>Fungi</taxon>
        <taxon>Dikarya</taxon>
        <taxon>Ascomycota</taxon>
        <taxon>Pezizomycotina</taxon>
        <taxon>Eurotiomycetes</taxon>
        <taxon>Chaetothyriomycetidae</taxon>
        <taxon>Chaetothyriales</taxon>
        <taxon>Herpotrichiellaceae</taxon>
        <taxon>Cladophialophora</taxon>
    </lineage>
</organism>
<proteinExistence type="predicted"/>
<feature type="region of interest" description="Disordered" evidence="1">
    <location>
        <begin position="63"/>
        <end position="88"/>
    </location>
</feature>
<evidence type="ECO:0000313" key="3">
    <source>
        <dbReference type="Proteomes" id="UP001172673"/>
    </source>
</evidence>
<reference evidence="2" key="1">
    <citation type="submission" date="2022-10" db="EMBL/GenBank/DDBJ databases">
        <title>Culturing micro-colonial fungi from biological soil crusts in the Mojave desert and describing Neophaeococcomyces mojavensis, and introducing the new genera and species Taxawa tesnikishii.</title>
        <authorList>
            <person name="Kurbessoian T."/>
            <person name="Stajich J.E."/>
        </authorList>
    </citation>
    <scope>NUCLEOTIDE SEQUENCE</scope>
    <source>
        <strain evidence="2">TK_41</strain>
    </source>
</reference>
<evidence type="ECO:0000313" key="2">
    <source>
        <dbReference type="EMBL" id="KAJ9609349.1"/>
    </source>
</evidence>
<dbReference type="AlphaFoldDB" id="A0AA38X9I1"/>
<keyword evidence="3" id="KW-1185">Reference proteome</keyword>
<feature type="region of interest" description="Disordered" evidence="1">
    <location>
        <begin position="100"/>
        <end position="123"/>
    </location>
</feature>
<dbReference type="EMBL" id="JAPDRK010000008">
    <property type="protein sequence ID" value="KAJ9609349.1"/>
    <property type="molecule type" value="Genomic_DNA"/>
</dbReference>
<sequence length="123" mass="13374">MADKVHNTTQGIVNDIKSGLHGIHGAGEAIRGGAMEALDGVFHKKEGEAKNREIYERGAAEMRGTEHRLEGQQSQHGFGPHHEQARPGSHFADAHARDVHANTTTTREAESLGAAKLAWQEKH</sequence>
<gene>
    <name evidence="2" type="ORF">H2200_005676</name>
</gene>
<dbReference type="Proteomes" id="UP001172673">
    <property type="component" value="Unassembled WGS sequence"/>
</dbReference>
<name>A0AA38X9I1_9EURO</name>
<evidence type="ECO:0000256" key="1">
    <source>
        <dbReference type="SAM" id="MobiDB-lite"/>
    </source>
</evidence>